<proteinExistence type="predicted"/>
<dbReference type="AlphaFoldDB" id="A0A0C4Y4Z0"/>
<dbReference type="Pfam" id="PF19879">
    <property type="entry name" value="DUF6352"/>
    <property type="match status" value="1"/>
</dbReference>
<dbReference type="KEGG" id="cbw:RR42_m0602"/>
<dbReference type="InterPro" id="IPR045932">
    <property type="entry name" value="DUF6352"/>
</dbReference>
<feature type="compositionally biased region" description="Basic and acidic residues" evidence="1">
    <location>
        <begin position="1"/>
        <end position="10"/>
    </location>
</feature>
<evidence type="ECO:0000256" key="1">
    <source>
        <dbReference type="SAM" id="MobiDB-lite"/>
    </source>
</evidence>
<name>A0A0C4Y4Z0_9BURK</name>
<dbReference type="EMBL" id="CP010536">
    <property type="protein sequence ID" value="AJG18015.1"/>
    <property type="molecule type" value="Genomic_DNA"/>
</dbReference>
<dbReference type="STRING" id="68895.RR42_m0602"/>
<protein>
    <submittedName>
        <fullName evidence="2">Uncharacterized protein</fullName>
    </submittedName>
</protein>
<evidence type="ECO:0000313" key="2">
    <source>
        <dbReference type="EMBL" id="AJG18015.1"/>
    </source>
</evidence>
<dbReference type="RefSeq" id="WP_043343812.1">
    <property type="nucleotide sequence ID" value="NZ_CP010536.1"/>
</dbReference>
<feature type="region of interest" description="Disordered" evidence="1">
    <location>
        <begin position="1"/>
        <end position="21"/>
    </location>
</feature>
<dbReference type="Proteomes" id="UP000031843">
    <property type="component" value="Chromosome main"/>
</dbReference>
<reference evidence="2 3" key="1">
    <citation type="journal article" date="2015" name="Genome Announc.">
        <title>Complete Genome Sequence of Cupriavidus basilensis 4G11, Isolated from the Oak Ridge Field Research Center Site.</title>
        <authorList>
            <person name="Ray J."/>
            <person name="Waters R.J."/>
            <person name="Skerker J.M."/>
            <person name="Kuehl J.V."/>
            <person name="Price M.N."/>
            <person name="Huang J."/>
            <person name="Chakraborty R."/>
            <person name="Arkin A.P."/>
            <person name="Deutschbauer A."/>
        </authorList>
    </citation>
    <scope>NUCLEOTIDE SEQUENCE [LARGE SCALE GENOMIC DNA]</scope>
    <source>
        <strain evidence="2">4G11</strain>
    </source>
</reference>
<evidence type="ECO:0000313" key="3">
    <source>
        <dbReference type="Proteomes" id="UP000031843"/>
    </source>
</evidence>
<dbReference type="OrthoDB" id="8557298at2"/>
<organism evidence="2 3">
    <name type="scientific">Cupriavidus basilensis</name>
    <dbReference type="NCBI Taxonomy" id="68895"/>
    <lineage>
        <taxon>Bacteria</taxon>
        <taxon>Pseudomonadati</taxon>
        <taxon>Pseudomonadota</taxon>
        <taxon>Betaproteobacteria</taxon>
        <taxon>Burkholderiales</taxon>
        <taxon>Burkholderiaceae</taxon>
        <taxon>Cupriavidus</taxon>
    </lineage>
</organism>
<sequence length="343" mass="37945">MVDSAPERWPHSGFDPAARDGDGQLLAGDHLLRMWWRRPEVAPVDESCDAERALHAALIAEPRRAVPASELAALQDPDARDNYAVVLAMRERLLAAPTIEAAYLDIFREGNVSVPPVFIDQLAHLIVHGILHDSDKPDPMEWRAAELFSRAQKVSLQEGGVMLADTATVELHASGSVYGELGRMLAEAQVPARKVELDVLDRDNAQAYWGRSERHDTVIRFASGSAALAAFSRVLARWVRHFFGVEVTVMPLSAIEDRQWAWHIGLDAQATLLLNDLYRGVELEPVRQRRILSLFRLDFADPSVVRPDVAGRPVYLAAAMSEAGILKVKPQNLLLNLPLASIS</sequence>
<gene>
    <name evidence="2" type="ORF">RR42_m0602</name>
</gene>
<keyword evidence="3" id="KW-1185">Reference proteome</keyword>
<accession>A0A0C4Y4Z0</accession>